<sequence length="107" mass="11923">MRTSYGVASCRVGAIAISEASHLAALSCGKAHKNRKYRDIETNRFAISRHNEAPMRASANSNSETDYGNDLLNPKSMTLQLRIRAIGRYSLKRELSSIRVIPVRPFS</sequence>
<organism evidence="2 3">
    <name type="scientific">Vespula squamosa</name>
    <name type="common">Southern yellow jacket</name>
    <name type="synonym">Wasp</name>
    <dbReference type="NCBI Taxonomy" id="30214"/>
    <lineage>
        <taxon>Eukaryota</taxon>
        <taxon>Metazoa</taxon>
        <taxon>Ecdysozoa</taxon>
        <taxon>Arthropoda</taxon>
        <taxon>Hexapoda</taxon>
        <taxon>Insecta</taxon>
        <taxon>Pterygota</taxon>
        <taxon>Neoptera</taxon>
        <taxon>Endopterygota</taxon>
        <taxon>Hymenoptera</taxon>
        <taxon>Apocrita</taxon>
        <taxon>Aculeata</taxon>
        <taxon>Vespoidea</taxon>
        <taxon>Vespidae</taxon>
        <taxon>Vespinae</taxon>
        <taxon>Vespula</taxon>
    </lineage>
</organism>
<accession>A0ABD2ARE5</accession>
<dbReference type="Proteomes" id="UP001607302">
    <property type="component" value="Unassembled WGS sequence"/>
</dbReference>
<evidence type="ECO:0000313" key="2">
    <source>
        <dbReference type="EMBL" id="KAL2722225.1"/>
    </source>
</evidence>
<evidence type="ECO:0000313" key="3">
    <source>
        <dbReference type="Proteomes" id="UP001607302"/>
    </source>
</evidence>
<dbReference type="EMBL" id="JAUDFV010000141">
    <property type="protein sequence ID" value="KAL2722225.1"/>
    <property type="molecule type" value="Genomic_DNA"/>
</dbReference>
<gene>
    <name evidence="2" type="ORF">V1478_009088</name>
</gene>
<evidence type="ECO:0000256" key="1">
    <source>
        <dbReference type="SAM" id="MobiDB-lite"/>
    </source>
</evidence>
<feature type="region of interest" description="Disordered" evidence="1">
    <location>
        <begin position="51"/>
        <end position="71"/>
    </location>
</feature>
<reference evidence="2 3" key="1">
    <citation type="journal article" date="2024" name="Ann. Entomol. Soc. Am.">
        <title>Genomic analyses of the southern and eastern yellowjacket wasps (Hymenoptera: Vespidae) reveal evolutionary signatures of social life.</title>
        <authorList>
            <person name="Catto M.A."/>
            <person name="Caine P.B."/>
            <person name="Orr S.E."/>
            <person name="Hunt B.G."/>
            <person name="Goodisman M.A.D."/>
        </authorList>
    </citation>
    <scope>NUCLEOTIDE SEQUENCE [LARGE SCALE GENOMIC DNA]</scope>
    <source>
        <strain evidence="2">233</strain>
        <tissue evidence="2">Head and thorax</tissue>
    </source>
</reference>
<protein>
    <submittedName>
        <fullName evidence="2">Uncharacterized protein</fullName>
    </submittedName>
</protein>
<dbReference type="AlphaFoldDB" id="A0ABD2ARE5"/>
<name>A0ABD2ARE5_VESSQ</name>
<proteinExistence type="predicted"/>
<comment type="caution">
    <text evidence="2">The sequence shown here is derived from an EMBL/GenBank/DDBJ whole genome shotgun (WGS) entry which is preliminary data.</text>
</comment>
<keyword evidence="3" id="KW-1185">Reference proteome</keyword>